<evidence type="ECO:0000256" key="7">
    <source>
        <dbReference type="SAM" id="Phobius"/>
    </source>
</evidence>
<sequence>MIKDGQKLTPYFAAGFGFMMFFVTVTVLTGAIFNDAMDWGKALVAFGAILCPILSITSTYGIISLFGIRTNSFMLVMPFLITGIGVDDAFLMIHSWQHLALHASSVSVRLGLVFEEVGPSMTITSLTNFISFGIGALTPTPGE</sequence>
<keyword evidence="3 7" id="KW-0812">Transmembrane</keyword>
<evidence type="ECO:0000313" key="10">
    <source>
        <dbReference type="Proteomes" id="UP000271098"/>
    </source>
</evidence>
<dbReference type="PROSITE" id="PS50156">
    <property type="entry name" value="SSD"/>
    <property type="match status" value="1"/>
</dbReference>
<feature type="transmembrane region" description="Helical" evidence="7">
    <location>
        <begin position="12"/>
        <end position="33"/>
    </location>
</feature>
<dbReference type="InterPro" id="IPR051697">
    <property type="entry name" value="Patched_domain-protein"/>
</dbReference>
<keyword evidence="6" id="KW-0325">Glycoprotein</keyword>
<dbReference type="Pfam" id="PF02460">
    <property type="entry name" value="Patched"/>
    <property type="match status" value="1"/>
</dbReference>
<dbReference type="GO" id="GO:0005886">
    <property type="term" value="C:plasma membrane"/>
    <property type="evidence" value="ECO:0007669"/>
    <property type="project" value="TreeGrafter"/>
</dbReference>
<dbReference type="WBParaSite" id="GPUH_0000314201-mRNA-1">
    <property type="protein sequence ID" value="GPUH_0000314201-mRNA-1"/>
    <property type="gene ID" value="GPUH_0000314201"/>
</dbReference>
<evidence type="ECO:0000256" key="4">
    <source>
        <dbReference type="ARBA" id="ARBA00022989"/>
    </source>
</evidence>
<comment type="similarity">
    <text evidence="2">Belongs to the patched family.</text>
</comment>
<accession>A0A183D346</accession>
<dbReference type="PANTHER" id="PTHR10796">
    <property type="entry name" value="PATCHED-RELATED"/>
    <property type="match status" value="1"/>
</dbReference>
<feature type="domain" description="SSD" evidence="8">
    <location>
        <begin position="40"/>
        <end position="143"/>
    </location>
</feature>
<reference evidence="11" key="1">
    <citation type="submission" date="2016-06" db="UniProtKB">
        <authorList>
            <consortium name="WormBaseParasite"/>
        </authorList>
    </citation>
    <scope>IDENTIFICATION</scope>
</reference>
<dbReference type="GO" id="GO:0018996">
    <property type="term" value="P:molting cycle, collagen and cuticulin-based cuticle"/>
    <property type="evidence" value="ECO:0007669"/>
    <property type="project" value="TreeGrafter"/>
</dbReference>
<evidence type="ECO:0000256" key="6">
    <source>
        <dbReference type="ARBA" id="ARBA00023180"/>
    </source>
</evidence>
<proteinExistence type="inferred from homology"/>
<dbReference type="AlphaFoldDB" id="A0A183D346"/>
<dbReference type="GO" id="GO:0006897">
    <property type="term" value="P:endocytosis"/>
    <property type="evidence" value="ECO:0007669"/>
    <property type="project" value="TreeGrafter"/>
</dbReference>
<keyword evidence="5 7" id="KW-0472">Membrane</keyword>
<evidence type="ECO:0000256" key="5">
    <source>
        <dbReference type="ARBA" id="ARBA00023136"/>
    </source>
</evidence>
<organism evidence="11">
    <name type="scientific">Gongylonema pulchrum</name>
    <dbReference type="NCBI Taxonomy" id="637853"/>
    <lineage>
        <taxon>Eukaryota</taxon>
        <taxon>Metazoa</taxon>
        <taxon>Ecdysozoa</taxon>
        <taxon>Nematoda</taxon>
        <taxon>Chromadorea</taxon>
        <taxon>Rhabditida</taxon>
        <taxon>Spirurina</taxon>
        <taxon>Spiruromorpha</taxon>
        <taxon>Spiruroidea</taxon>
        <taxon>Gongylonematidae</taxon>
        <taxon>Gongylonema</taxon>
    </lineage>
</organism>
<protein>
    <submittedName>
        <fullName evidence="11">SSD domain-containing protein</fullName>
    </submittedName>
</protein>
<dbReference type="PANTHER" id="PTHR10796:SF90">
    <property type="entry name" value="SSD DOMAIN-CONTAINING PROTEIN"/>
    <property type="match status" value="1"/>
</dbReference>
<dbReference type="EMBL" id="UYRT01005183">
    <property type="protein sequence ID" value="VDK38124.1"/>
    <property type="molecule type" value="Genomic_DNA"/>
</dbReference>
<evidence type="ECO:0000313" key="11">
    <source>
        <dbReference type="WBParaSite" id="GPUH_0000314201-mRNA-1"/>
    </source>
</evidence>
<dbReference type="InterPro" id="IPR003392">
    <property type="entry name" value="PTHD_SSD"/>
</dbReference>
<gene>
    <name evidence="9" type="ORF">GPUH_LOCUS3138</name>
</gene>
<keyword evidence="4 7" id="KW-1133">Transmembrane helix</keyword>
<evidence type="ECO:0000313" key="9">
    <source>
        <dbReference type="EMBL" id="VDK38124.1"/>
    </source>
</evidence>
<evidence type="ECO:0000256" key="2">
    <source>
        <dbReference type="ARBA" id="ARBA00005585"/>
    </source>
</evidence>
<feature type="transmembrane region" description="Helical" evidence="7">
    <location>
        <begin position="75"/>
        <end position="97"/>
    </location>
</feature>
<dbReference type="InterPro" id="IPR000731">
    <property type="entry name" value="SSD"/>
</dbReference>
<evidence type="ECO:0000259" key="8">
    <source>
        <dbReference type="PROSITE" id="PS50156"/>
    </source>
</evidence>
<evidence type="ECO:0000256" key="1">
    <source>
        <dbReference type="ARBA" id="ARBA00004141"/>
    </source>
</evidence>
<dbReference type="Proteomes" id="UP000271098">
    <property type="component" value="Unassembled WGS sequence"/>
</dbReference>
<comment type="subcellular location">
    <subcellularLocation>
        <location evidence="1">Membrane</location>
        <topology evidence="1">Multi-pass membrane protein</topology>
    </subcellularLocation>
</comment>
<dbReference type="OrthoDB" id="6510177at2759"/>
<dbReference type="Gene3D" id="1.20.1640.10">
    <property type="entry name" value="Multidrug efflux transporter AcrB transmembrane domain"/>
    <property type="match status" value="1"/>
</dbReference>
<dbReference type="GO" id="GO:0030659">
    <property type="term" value="C:cytoplasmic vesicle membrane"/>
    <property type="evidence" value="ECO:0007669"/>
    <property type="project" value="TreeGrafter"/>
</dbReference>
<evidence type="ECO:0000256" key="3">
    <source>
        <dbReference type="ARBA" id="ARBA00022692"/>
    </source>
</evidence>
<dbReference type="SUPFAM" id="SSF82866">
    <property type="entry name" value="Multidrug efflux transporter AcrB transmembrane domain"/>
    <property type="match status" value="1"/>
</dbReference>
<keyword evidence="10" id="KW-1185">Reference proteome</keyword>
<reference evidence="9 10" key="2">
    <citation type="submission" date="2018-11" db="EMBL/GenBank/DDBJ databases">
        <authorList>
            <consortium name="Pathogen Informatics"/>
        </authorList>
    </citation>
    <scope>NUCLEOTIDE SEQUENCE [LARGE SCALE GENOMIC DNA]</scope>
</reference>
<name>A0A183D346_9BILA</name>
<feature type="transmembrane region" description="Helical" evidence="7">
    <location>
        <begin position="39"/>
        <end position="63"/>
    </location>
</feature>